<feature type="coiled-coil region" evidence="10">
    <location>
        <begin position="237"/>
        <end position="341"/>
    </location>
</feature>
<accession>A0A8C7ZRZ6</accession>
<dbReference type="Ensembl" id="ENSOSIT00000048410.1">
    <property type="protein sequence ID" value="ENSOSIP00000046045.1"/>
    <property type="gene ID" value="ENSOSIG00000021845.1"/>
</dbReference>
<feature type="region of interest" description="Disordered" evidence="11">
    <location>
        <begin position="189"/>
        <end position="222"/>
    </location>
</feature>
<dbReference type="AlphaFoldDB" id="A0A8C7ZRZ6"/>
<comment type="caution">
    <text evidence="8">Lacks conserved residue(s) required for the propagation of feature annotation.</text>
</comment>
<dbReference type="SUPFAM" id="SSF52540">
    <property type="entry name" value="P-loop containing nucleoside triphosphate hydrolases"/>
    <property type="match status" value="1"/>
</dbReference>
<organism evidence="14 15">
    <name type="scientific">Oryzias sinensis</name>
    <name type="common">Chinese medaka</name>
    <dbReference type="NCBI Taxonomy" id="183150"/>
    <lineage>
        <taxon>Eukaryota</taxon>
        <taxon>Metazoa</taxon>
        <taxon>Chordata</taxon>
        <taxon>Craniata</taxon>
        <taxon>Vertebrata</taxon>
        <taxon>Euteleostomi</taxon>
        <taxon>Actinopterygii</taxon>
        <taxon>Neopterygii</taxon>
        <taxon>Teleostei</taxon>
        <taxon>Neoteleostei</taxon>
        <taxon>Acanthomorphata</taxon>
        <taxon>Ovalentaria</taxon>
        <taxon>Atherinomorphae</taxon>
        <taxon>Beloniformes</taxon>
        <taxon>Adrianichthyidae</taxon>
        <taxon>Oryziinae</taxon>
        <taxon>Oryzias</taxon>
    </lineage>
</organism>
<keyword evidence="5 10" id="KW-0175">Coiled coil</keyword>
<keyword evidence="6 9" id="KW-0505">Motor protein</keyword>
<keyword evidence="2 9" id="KW-0493">Microtubule</keyword>
<dbReference type="Gene3D" id="6.10.250.1590">
    <property type="match status" value="1"/>
</dbReference>
<evidence type="ECO:0000256" key="2">
    <source>
        <dbReference type="ARBA" id="ARBA00022701"/>
    </source>
</evidence>
<keyword evidence="4 9" id="KW-0067">ATP-binding</keyword>
<evidence type="ECO:0000313" key="15">
    <source>
        <dbReference type="Proteomes" id="UP000694383"/>
    </source>
</evidence>
<dbReference type="InterPro" id="IPR027417">
    <property type="entry name" value="P-loop_NTPase"/>
</dbReference>
<dbReference type="PROSITE" id="PS50067">
    <property type="entry name" value="KINESIN_MOTOR_2"/>
    <property type="match status" value="1"/>
</dbReference>
<dbReference type="SMART" id="SM00129">
    <property type="entry name" value="KISc"/>
    <property type="match status" value="1"/>
</dbReference>
<dbReference type="GO" id="GO:0005524">
    <property type="term" value="F:ATP binding"/>
    <property type="evidence" value="ECO:0007669"/>
    <property type="project" value="UniProtKB-KW"/>
</dbReference>
<keyword evidence="3 9" id="KW-0547">Nucleotide-binding</keyword>
<dbReference type="InterPro" id="IPR019821">
    <property type="entry name" value="Kinesin_motor_CS"/>
</dbReference>
<dbReference type="PROSITE" id="PS00411">
    <property type="entry name" value="KINESIN_MOTOR_1"/>
    <property type="match status" value="1"/>
</dbReference>
<dbReference type="PRINTS" id="PR00380">
    <property type="entry name" value="KINESINHEAVY"/>
</dbReference>
<dbReference type="GeneTree" id="ENSGT00940000158539"/>
<reference evidence="14" key="2">
    <citation type="submission" date="2025-09" db="UniProtKB">
        <authorList>
            <consortium name="Ensembl"/>
        </authorList>
    </citation>
    <scope>IDENTIFICATION</scope>
</reference>
<comment type="subcellular location">
    <subcellularLocation>
        <location evidence="1">Cytoplasm</location>
        <location evidence="1">Cytoskeleton</location>
    </subcellularLocation>
</comment>
<evidence type="ECO:0000256" key="12">
    <source>
        <dbReference type="SAM" id="Phobius"/>
    </source>
</evidence>
<keyword evidence="12" id="KW-0812">Transmembrane</keyword>
<name>A0A8C7ZRZ6_9TELE</name>
<evidence type="ECO:0000259" key="13">
    <source>
        <dbReference type="PROSITE" id="PS50067"/>
    </source>
</evidence>
<evidence type="ECO:0000313" key="14">
    <source>
        <dbReference type="Ensembl" id="ENSOSIP00000046045.1"/>
    </source>
</evidence>
<feature type="coiled-coil region" evidence="10">
    <location>
        <begin position="147"/>
        <end position="181"/>
    </location>
</feature>
<evidence type="ECO:0000256" key="10">
    <source>
        <dbReference type="SAM" id="Coils"/>
    </source>
</evidence>
<dbReference type="InterPro" id="IPR027640">
    <property type="entry name" value="Kinesin-like_fam"/>
</dbReference>
<evidence type="ECO:0000256" key="3">
    <source>
        <dbReference type="ARBA" id="ARBA00022741"/>
    </source>
</evidence>
<evidence type="ECO:0000256" key="5">
    <source>
        <dbReference type="ARBA" id="ARBA00023054"/>
    </source>
</evidence>
<dbReference type="PANTHER" id="PTHR47968">
    <property type="entry name" value="CENTROMERE PROTEIN E"/>
    <property type="match status" value="1"/>
</dbReference>
<dbReference type="GO" id="GO:0008017">
    <property type="term" value="F:microtubule binding"/>
    <property type="evidence" value="ECO:0007669"/>
    <property type="project" value="InterPro"/>
</dbReference>
<keyword evidence="12" id="KW-1133">Transmembrane helix</keyword>
<feature type="coiled-coil region" evidence="10">
    <location>
        <begin position="398"/>
        <end position="432"/>
    </location>
</feature>
<dbReference type="InterPro" id="IPR036961">
    <property type="entry name" value="Kinesin_motor_dom_sf"/>
</dbReference>
<proteinExistence type="inferred from homology"/>
<evidence type="ECO:0000256" key="6">
    <source>
        <dbReference type="ARBA" id="ARBA00023175"/>
    </source>
</evidence>
<dbReference type="Gene3D" id="3.40.850.10">
    <property type="entry name" value="Kinesin motor domain"/>
    <property type="match status" value="1"/>
</dbReference>
<sequence>IRDTTVSILPADMNEHSSRSHSIFLINIKQENVETETKLSGKLYLVDLAGSEKVSKTGAEGAILDEAKNINKSLSALGNVIAALSEGTKGHVPYRDSKMTRILQDSLGGNCRTTIIICCSPSVYNEAETKSTLMFGQRAKTIKNTVSVNLELTAEEWKKKYEKENEKNKSLSIVIQKLESELKRWRKGESVPVEEQLSSRNKKNSSETPALAESVAPPTEEEKLQYEKLITDLYQQLDDKDDEINQQSQMCEKLKEQLMDQDELLTSSRQEYQQLQETLSQLQKDNEAAKEEVKEVLQALEELAVNYDHKSQEVEAKTQSIEHLNEEIGLKTAALEAAERDSSTKQELILYHKKRSAEILNLLLRELGEISSVLGTNMTRIYGSEMMEEEFTTARLFVSKMKSEVKSLVSRSKHLEDQLTEITCRMEASEKELGAGQLLILQRFWAISPFLLLSLLSLFLLFLVVFTLNLFNFNIDGGADHLTKLCYVMMNVTNQVGLFSLRLSPGGRTELELLCTSELCKM</sequence>
<protein>
    <recommendedName>
        <fullName evidence="9">Kinesin-like protein</fullName>
    </recommendedName>
</protein>
<dbReference type="Proteomes" id="UP000694383">
    <property type="component" value="Unplaced"/>
</dbReference>
<evidence type="ECO:0000256" key="11">
    <source>
        <dbReference type="SAM" id="MobiDB-lite"/>
    </source>
</evidence>
<comment type="similarity">
    <text evidence="8 9">Belongs to the TRAFAC class myosin-kinesin ATPase superfamily. Kinesin family.</text>
</comment>
<dbReference type="Pfam" id="PF00225">
    <property type="entry name" value="Kinesin"/>
    <property type="match status" value="1"/>
</dbReference>
<dbReference type="GO" id="GO:0003777">
    <property type="term" value="F:microtubule motor activity"/>
    <property type="evidence" value="ECO:0007669"/>
    <property type="project" value="InterPro"/>
</dbReference>
<dbReference type="GO" id="GO:0005874">
    <property type="term" value="C:microtubule"/>
    <property type="evidence" value="ECO:0007669"/>
    <property type="project" value="UniProtKB-KW"/>
</dbReference>
<feature type="transmembrane region" description="Helical" evidence="12">
    <location>
        <begin position="450"/>
        <end position="471"/>
    </location>
</feature>
<evidence type="ECO:0000256" key="9">
    <source>
        <dbReference type="RuleBase" id="RU000394"/>
    </source>
</evidence>
<keyword evidence="12" id="KW-0472">Membrane</keyword>
<dbReference type="InterPro" id="IPR001752">
    <property type="entry name" value="Kinesin_motor_dom"/>
</dbReference>
<keyword evidence="7" id="KW-0963">Cytoplasm</keyword>
<evidence type="ECO:0000256" key="8">
    <source>
        <dbReference type="PROSITE-ProRule" id="PRU00283"/>
    </source>
</evidence>
<evidence type="ECO:0000256" key="7">
    <source>
        <dbReference type="ARBA" id="ARBA00023212"/>
    </source>
</evidence>
<keyword evidence="7" id="KW-0206">Cytoskeleton</keyword>
<dbReference type="GO" id="GO:0007018">
    <property type="term" value="P:microtubule-based movement"/>
    <property type="evidence" value="ECO:0007669"/>
    <property type="project" value="InterPro"/>
</dbReference>
<dbReference type="PANTHER" id="PTHR47968:SF36">
    <property type="entry name" value="KINESIN HEAVY CHAIN ISOFORM X1"/>
    <property type="match status" value="1"/>
</dbReference>
<feature type="domain" description="Kinesin motor" evidence="13">
    <location>
        <begin position="1"/>
        <end position="142"/>
    </location>
</feature>
<evidence type="ECO:0000256" key="1">
    <source>
        <dbReference type="ARBA" id="ARBA00004245"/>
    </source>
</evidence>
<reference evidence="14" key="1">
    <citation type="submission" date="2025-08" db="UniProtKB">
        <authorList>
            <consortium name="Ensembl"/>
        </authorList>
    </citation>
    <scope>IDENTIFICATION</scope>
</reference>
<evidence type="ECO:0000256" key="4">
    <source>
        <dbReference type="ARBA" id="ARBA00022840"/>
    </source>
</evidence>
<keyword evidence="15" id="KW-1185">Reference proteome</keyword>